<organism evidence="1 2">
    <name type="scientific">Urbifossiella limnaea</name>
    <dbReference type="NCBI Taxonomy" id="2528023"/>
    <lineage>
        <taxon>Bacteria</taxon>
        <taxon>Pseudomonadati</taxon>
        <taxon>Planctomycetota</taxon>
        <taxon>Planctomycetia</taxon>
        <taxon>Gemmatales</taxon>
        <taxon>Gemmataceae</taxon>
        <taxon>Urbifossiella</taxon>
    </lineage>
</organism>
<evidence type="ECO:0000313" key="1">
    <source>
        <dbReference type="EMBL" id="QDU22983.1"/>
    </source>
</evidence>
<dbReference type="KEGG" id="uli:ETAA1_49730"/>
<name>A0A517XZS5_9BACT</name>
<reference evidence="1 2" key="1">
    <citation type="submission" date="2019-02" db="EMBL/GenBank/DDBJ databases">
        <title>Deep-cultivation of Planctomycetes and their phenomic and genomic characterization uncovers novel biology.</title>
        <authorList>
            <person name="Wiegand S."/>
            <person name="Jogler M."/>
            <person name="Boedeker C."/>
            <person name="Pinto D."/>
            <person name="Vollmers J."/>
            <person name="Rivas-Marin E."/>
            <person name="Kohn T."/>
            <person name="Peeters S.H."/>
            <person name="Heuer A."/>
            <person name="Rast P."/>
            <person name="Oberbeckmann S."/>
            <person name="Bunk B."/>
            <person name="Jeske O."/>
            <person name="Meyerdierks A."/>
            <person name="Storesund J.E."/>
            <person name="Kallscheuer N."/>
            <person name="Luecker S."/>
            <person name="Lage O.M."/>
            <person name="Pohl T."/>
            <person name="Merkel B.J."/>
            <person name="Hornburger P."/>
            <person name="Mueller R.-W."/>
            <person name="Bruemmer F."/>
            <person name="Labrenz M."/>
            <person name="Spormann A.M."/>
            <person name="Op den Camp H."/>
            <person name="Overmann J."/>
            <person name="Amann R."/>
            <person name="Jetten M.S.M."/>
            <person name="Mascher T."/>
            <person name="Medema M.H."/>
            <person name="Devos D.P."/>
            <person name="Kaster A.-K."/>
            <person name="Ovreas L."/>
            <person name="Rohde M."/>
            <person name="Galperin M.Y."/>
            <person name="Jogler C."/>
        </authorList>
    </citation>
    <scope>NUCLEOTIDE SEQUENCE [LARGE SCALE GENOMIC DNA]</scope>
    <source>
        <strain evidence="1 2">ETA_A1</strain>
    </source>
</reference>
<sequence>MHGVRDLEVVYDFYCQPECARHCGPDMIRFLDTVADILRTKLLYFGTSHMRLFLSRISTYPEFMDSPSVGVYADGRYVNLWYTESWQDGDSFRTREDSIRCPAERSRAALLELLARLKPTGAEPRPAPDAGR</sequence>
<gene>
    <name evidence="1" type="ORF">ETAA1_49730</name>
</gene>
<evidence type="ECO:0000313" key="2">
    <source>
        <dbReference type="Proteomes" id="UP000319576"/>
    </source>
</evidence>
<proteinExistence type="predicted"/>
<accession>A0A517XZS5</accession>
<dbReference type="AlphaFoldDB" id="A0A517XZS5"/>
<dbReference type="EMBL" id="CP036273">
    <property type="protein sequence ID" value="QDU22983.1"/>
    <property type="molecule type" value="Genomic_DNA"/>
</dbReference>
<dbReference type="Proteomes" id="UP000319576">
    <property type="component" value="Chromosome"/>
</dbReference>
<keyword evidence="2" id="KW-1185">Reference proteome</keyword>
<protein>
    <submittedName>
        <fullName evidence="1">Uncharacterized protein</fullName>
    </submittedName>
</protein>